<dbReference type="EMBL" id="CAQL01000172">
    <property type="protein sequence ID" value="CCQ54519.1"/>
    <property type="molecule type" value="Genomic_DNA"/>
</dbReference>
<reference evidence="1 2" key="1">
    <citation type="submission" date="2013-01" db="EMBL/GenBank/DDBJ databases">
        <authorList>
            <person name="Bench S."/>
        </authorList>
    </citation>
    <scope>NUCLEOTIDE SEQUENCE [LARGE SCALE GENOMIC DNA]</scope>
    <source>
        <strain evidence="1 2">WH 0005</strain>
    </source>
</reference>
<comment type="caution">
    <text evidence="1">The sequence shown here is derived from an EMBL/GenBank/DDBJ whole genome shotgun (WGS) entry which is preliminary data.</text>
</comment>
<protein>
    <submittedName>
        <fullName evidence="1">Uncharacterized protein</fullName>
    </submittedName>
</protein>
<reference evidence="1 2" key="2">
    <citation type="submission" date="2013-09" db="EMBL/GenBank/DDBJ databases">
        <title>Whole genome comparison of six Crocosphaera watsonii strains with differing phenotypes.</title>
        <authorList>
            <person name="Bench S.R."/>
            <person name="Heller P."/>
            <person name="Frank I."/>
            <person name="Arciniega M."/>
            <person name="Shilova I.N."/>
            <person name="Zehr J.P."/>
        </authorList>
    </citation>
    <scope>NUCLEOTIDE SEQUENCE [LARGE SCALE GENOMIC DNA]</scope>
    <source>
        <strain evidence="1 2">WH 0005</strain>
    </source>
</reference>
<evidence type="ECO:0000313" key="2">
    <source>
        <dbReference type="Proteomes" id="UP000017981"/>
    </source>
</evidence>
<dbReference type="AlphaFoldDB" id="T2INL1"/>
<gene>
    <name evidence="1" type="ORF">CWATWH0005_1478</name>
</gene>
<proteinExistence type="predicted"/>
<accession>T2INL1</accession>
<organism evidence="1 2">
    <name type="scientific">Crocosphaera watsonii WH 0005</name>
    <dbReference type="NCBI Taxonomy" id="423472"/>
    <lineage>
        <taxon>Bacteria</taxon>
        <taxon>Bacillati</taxon>
        <taxon>Cyanobacteriota</taxon>
        <taxon>Cyanophyceae</taxon>
        <taxon>Oscillatoriophycideae</taxon>
        <taxon>Chroococcales</taxon>
        <taxon>Aphanothecaceae</taxon>
        <taxon>Crocosphaera</taxon>
    </lineage>
</organism>
<dbReference type="Proteomes" id="UP000017981">
    <property type="component" value="Unassembled WGS sequence"/>
</dbReference>
<evidence type="ECO:0000313" key="1">
    <source>
        <dbReference type="EMBL" id="CCQ54519.1"/>
    </source>
</evidence>
<sequence>MEIFLKRYEDFMNNSQLPFECTSSELEKAAINRFRTHIGYLPAQCQIFREPWNHSTVICLDFVQCPQLLDSLKEMEPSLIEGVQALGLGNAVVFRLGKKLMGWEKYHVLGINI</sequence>
<name>T2INL1_CROWT</name>